<dbReference type="Gene3D" id="1.10.260.40">
    <property type="entry name" value="lambda repressor-like DNA-binding domains"/>
    <property type="match status" value="1"/>
</dbReference>
<dbReference type="Pfam" id="PF01381">
    <property type="entry name" value="HTH_3"/>
    <property type="match status" value="1"/>
</dbReference>
<dbReference type="AlphaFoldDB" id="A0A510JF25"/>
<reference evidence="2 3" key="1">
    <citation type="submission" date="2019-07" db="EMBL/GenBank/DDBJ databases">
        <title>Complete Genome Sequence of Leptotrichia hofstadii Strain JCM16775.</title>
        <authorList>
            <person name="Watanabe S."/>
            <person name="Cui L."/>
        </authorList>
    </citation>
    <scope>NUCLEOTIDE SEQUENCE [LARGE SCALE GENOMIC DNA]</scope>
    <source>
        <strain evidence="2 3">JCM16775</strain>
    </source>
</reference>
<dbReference type="SUPFAM" id="SSF47413">
    <property type="entry name" value="lambda repressor-like DNA-binding domains"/>
    <property type="match status" value="1"/>
</dbReference>
<evidence type="ECO:0000313" key="2">
    <source>
        <dbReference type="EMBL" id="BBM37878.1"/>
    </source>
</evidence>
<evidence type="ECO:0000313" key="3">
    <source>
        <dbReference type="Proteomes" id="UP000321892"/>
    </source>
</evidence>
<evidence type="ECO:0000259" key="1">
    <source>
        <dbReference type="PROSITE" id="PS50943"/>
    </source>
</evidence>
<proteinExistence type="predicted"/>
<dbReference type="KEGG" id="lhf:JCM16775_0573"/>
<accession>A0A510JF25</accession>
<dbReference type="EMBL" id="AP019823">
    <property type="protein sequence ID" value="BBM37878.1"/>
    <property type="molecule type" value="Genomic_DNA"/>
</dbReference>
<dbReference type="Proteomes" id="UP000321892">
    <property type="component" value="Chromosome"/>
</dbReference>
<name>A0A510JF25_9FUSO</name>
<dbReference type="PROSITE" id="PS50943">
    <property type="entry name" value="HTH_CROC1"/>
    <property type="match status" value="1"/>
</dbReference>
<protein>
    <recommendedName>
        <fullName evidence="1">HTH cro/C1-type domain-containing protein</fullName>
    </recommendedName>
</protein>
<gene>
    <name evidence="2" type="ORF">JCM16775_0573</name>
</gene>
<sequence>MEKEINDFKHLGEVVKFLRKSKKMTQIELAKKLNKTPYTIKRYEKNGKIPLEVVKEIFLIFEVSKTLAASFISNAFLDYRALTETERQEVVKILKAGVDEMTEEEEFEKGFEILVNLSHFNRFSVYKEDEYIIVRIADYDFNEYFKVKKSDVGRIAEFLNENITNTLQSYLYILKALVNIEEKKKIKTKSEKDENGYIILKPDKSQKDSD</sequence>
<dbReference type="OrthoDB" id="9795511at2"/>
<dbReference type="InterPro" id="IPR010982">
    <property type="entry name" value="Lambda_DNA-bd_dom_sf"/>
</dbReference>
<dbReference type="GO" id="GO:0003677">
    <property type="term" value="F:DNA binding"/>
    <property type="evidence" value="ECO:0007669"/>
    <property type="project" value="InterPro"/>
</dbReference>
<feature type="domain" description="HTH cro/C1-type" evidence="1">
    <location>
        <begin position="15"/>
        <end position="68"/>
    </location>
</feature>
<dbReference type="InterPro" id="IPR001387">
    <property type="entry name" value="Cro/C1-type_HTH"/>
</dbReference>
<dbReference type="CDD" id="cd00093">
    <property type="entry name" value="HTH_XRE"/>
    <property type="match status" value="1"/>
</dbReference>
<keyword evidence="3" id="KW-1185">Reference proteome</keyword>
<organism evidence="2 3">
    <name type="scientific">Leptotrichia hofstadii</name>
    <dbReference type="NCBI Taxonomy" id="157688"/>
    <lineage>
        <taxon>Bacteria</taxon>
        <taxon>Fusobacteriati</taxon>
        <taxon>Fusobacteriota</taxon>
        <taxon>Fusobacteriia</taxon>
        <taxon>Fusobacteriales</taxon>
        <taxon>Leptotrichiaceae</taxon>
        <taxon>Leptotrichia</taxon>
    </lineage>
</organism>
<dbReference type="SMART" id="SM00530">
    <property type="entry name" value="HTH_XRE"/>
    <property type="match status" value="1"/>
</dbReference>
<dbReference type="RefSeq" id="WP_026745781.1">
    <property type="nucleotide sequence ID" value="NZ_AP019823.1"/>
</dbReference>